<evidence type="ECO:0000256" key="1">
    <source>
        <dbReference type="SAM" id="MobiDB-lite"/>
    </source>
</evidence>
<dbReference type="EnsemblBacteria" id="ABC24351">
    <property type="protein sequence ID" value="ABC24351"/>
    <property type="gene ID" value="Rru_A3557"/>
</dbReference>
<feature type="region of interest" description="Disordered" evidence="1">
    <location>
        <begin position="277"/>
        <end position="301"/>
    </location>
</feature>
<evidence type="ECO:0000313" key="2">
    <source>
        <dbReference type="EMBL" id="ABC24351.1"/>
    </source>
</evidence>
<accession>Q2RNE4</accession>
<dbReference type="InterPro" id="IPR014998">
    <property type="entry name" value="DUF1848"/>
</dbReference>
<dbReference type="STRING" id="269796.Rru_A3557"/>
<evidence type="ECO:0008006" key="4">
    <source>
        <dbReference type="Google" id="ProtNLM"/>
    </source>
</evidence>
<protein>
    <recommendedName>
        <fullName evidence="4">DNA repair photolyase</fullName>
    </recommendedName>
</protein>
<proteinExistence type="predicted"/>
<dbReference type="HOGENOM" id="CLU_069130_0_0_5"/>
<gene>
    <name evidence="2" type="ordered locus">Rru_A3557</name>
</gene>
<dbReference type="EMBL" id="CP000230">
    <property type="protein sequence ID" value="ABC24351.1"/>
    <property type="molecule type" value="Genomic_DNA"/>
</dbReference>
<dbReference type="Proteomes" id="UP000001929">
    <property type="component" value="Chromosome"/>
</dbReference>
<dbReference type="eggNOG" id="COG1533">
    <property type="taxonomic scope" value="Bacteria"/>
</dbReference>
<dbReference type="Pfam" id="PF08902">
    <property type="entry name" value="DUF1848"/>
    <property type="match status" value="1"/>
</dbReference>
<evidence type="ECO:0000313" key="3">
    <source>
        <dbReference type="Proteomes" id="UP000001929"/>
    </source>
</evidence>
<dbReference type="AlphaFoldDB" id="Q2RNE4"/>
<dbReference type="PhylomeDB" id="Q2RNE4"/>
<sequence length="301" mass="32630">MILSASYRCDIPAFFGPWFLARLAEGEVVVPNPYGGRPSRVSLRPGDVDGFVFWTRNARPFLPALERVAALGIPFVIHYTMTGLPAVLDGATPPPAQALAVMAQIRRRYGAKALVWRYDPIVFSSLTEAAHHRATFAALAQAVARDGLADEVVMSVLQPYRKAVRRLDRLTDLSWRDPAEEEKRALLTELAAIARDLRLRPSLCAQPALLGPGLAEAACVDGARLSAVAGRAIATKPRPHRACCGCVQSRDIGGYDSCAHGCVYCYAVGSQERARRAVASHAPFPSPPPDPFDDPKRPPGR</sequence>
<dbReference type="KEGG" id="rru:Rru_A3557"/>
<keyword evidence="3" id="KW-1185">Reference proteome</keyword>
<reference evidence="2 3" key="1">
    <citation type="journal article" date="2011" name="Stand. Genomic Sci.">
        <title>Complete genome sequence of Rhodospirillum rubrum type strain (S1).</title>
        <authorList>
            <person name="Munk A.C."/>
            <person name="Copeland A."/>
            <person name="Lucas S."/>
            <person name="Lapidus A."/>
            <person name="Del Rio T.G."/>
            <person name="Barry K."/>
            <person name="Detter J.C."/>
            <person name="Hammon N."/>
            <person name="Israni S."/>
            <person name="Pitluck S."/>
            <person name="Brettin T."/>
            <person name="Bruce D."/>
            <person name="Han C."/>
            <person name="Tapia R."/>
            <person name="Gilna P."/>
            <person name="Schmutz J."/>
            <person name="Larimer F."/>
            <person name="Land M."/>
            <person name="Kyrpides N.C."/>
            <person name="Mavromatis K."/>
            <person name="Richardson P."/>
            <person name="Rohde M."/>
            <person name="Goker M."/>
            <person name="Klenk H.P."/>
            <person name="Zhang Y."/>
            <person name="Roberts G.P."/>
            <person name="Reslewic S."/>
            <person name="Schwartz D.C."/>
        </authorList>
    </citation>
    <scope>NUCLEOTIDE SEQUENCE [LARGE SCALE GENOMIC DNA]</scope>
    <source>
        <strain evidence="3">ATCC 11170 / ATH 1.1.1 / DSM 467 / LMG 4362 / NCIMB 8255 / S1</strain>
    </source>
</reference>
<dbReference type="PATRIC" id="fig|269796.9.peg.3677"/>
<name>Q2RNE4_RHORT</name>
<organism evidence="2 3">
    <name type="scientific">Rhodospirillum rubrum (strain ATCC 11170 / ATH 1.1.1 / DSM 467 / LMG 4362 / NCIMB 8255 / S1)</name>
    <dbReference type="NCBI Taxonomy" id="269796"/>
    <lineage>
        <taxon>Bacteria</taxon>
        <taxon>Pseudomonadati</taxon>
        <taxon>Pseudomonadota</taxon>
        <taxon>Alphaproteobacteria</taxon>
        <taxon>Rhodospirillales</taxon>
        <taxon>Rhodospirillaceae</taxon>
        <taxon>Rhodospirillum</taxon>
    </lineage>
</organism>
<dbReference type="RefSeq" id="WP_011391304.1">
    <property type="nucleotide sequence ID" value="NC_007643.1"/>
</dbReference>